<dbReference type="STRING" id="66420.A0A194QFT5"/>
<gene>
    <name evidence="1" type="ORF">RR46_08108</name>
</gene>
<dbReference type="EMBL" id="KQ459249">
    <property type="protein sequence ID" value="KPJ02311.1"/>
    <property type="molecule type" value="Genomic_DNA"/>
</dbReference>
<reference evidence="1 2" key="1">
    <citation type="journal article" date="2015" name="Nat. Commun.">
        <title>Outbred genome sequencing and CRISPR/Cas9 gene editing in butterflies.</title>
        <authorList>
            <person name="Li X."/>
            <person name="Fan D."/>
            <person name="Zhang W."/>
            <person name="Liu G."/>
            <person name="Zhang L."/>
            <person name="Zhao L."/>
            <person name="Fang X."/>
            <person name="Chen L."/>
            <person name="Dong Y."/>
            <person name="Chen Y."/>
            <person name="Ding Y."/>
            <person name="Zhao R."/>
            <person name="Feng M."/>
            <person name="Zhu Y."/>
            <person name="Feng Y."/>
            <person name="Jiang X."/>
            <person name="Zhu D."/>
            <person name="Xiang H."/>
            <person name="Feng X."/>
            <person name="Li S."/>
            <person name="Wang J."/>
            <person name="Zhang G."/>
            <person name="Kronforst M.R."/>
            <person name="Wang W."/>
        </authorList>
    </citation>
    <scope>NUCLEOTIDE SEQUENCE [LARGE SCALE GENOMIC DNA]</scope>
    <source>
        <strain evidence="1">Ya'a_city_454_Px</strain>
        <tissue evidence="1">Whole body</tissue>
    </source>
</reference>
<sequence length="132" mass="14333">MIIVRSSKCTRDTGCVITQGRCGETGQPQLQRGAGDGGHRLVVPGRAAQNAPEILDVSSPKGDVGKQVNLSCSAAPETADIVWLYQGEPVKLGDRIKVNTEERQLQKKDLDGNPQKYKMSNFKSTLKNVILK</sequence>
<dbReference type="Proteomes" id="UP000053268">
    <property type="component" value="Unassembled WGS sequence"/>
</dbReference>
<evidence type="ECO:0000313" key="2">
    <source>
        <dbReference type="Proteomes" id="UP000053268"/>
    </source>
</evidence>
<dbReference type="InterPro" id="IPR036179">
    <property type="entry name" value="Ig-like_dom_sf"/>
</dbReference>
<evidence type="ECO:0008006" key="3">
    <source>
        <dbReference type="Google" id="ProtNLM"/>
    </source>
</evidence>
<evidence type="ECO:0000313" key="1">
    <source>
        <dbReference type="EMBL" id="KPJ02311.1"/>
    </source>
</evidence>
<dbReference type="Gene3D" id="2.60.40.10">
    <property type="entry name" value="Immunoglobulins"/>
    <property type="match status" value="1"/>
</dbReference>
<protein>
    <recommendedName>
        <fullName evidence="3">Ig-like domain-containing protein</fullName>
    </recommendedName>
</protein>
<dbReference type="InterPro" id="IPR013783">
    <property type="entry name" value="Ig-like_fold"/>
</dbReference>
<dbReference type="AlphaFoldDB" id="A0A194QFT5"/>
<name>A0A194QFT5_PAPXU</name>
<accession>A0A194QFT5</accession>
<organism evidence="1 2">
    <name type="scientific">Papilio xuthus</name>
    <name type="common">Asian swallowtail butterfly</name>
    <dbReference type="NCBI Taxonomy" id="66420"/>
    <lineage>
        <taxon>Eukaryota</taxon>
        <taxon>Metazoa</taxon>
        <taxon>Ecdysozoa</taxon>
        <taxon>Arthropoda</taxon>
        <taxon>Hexapoda</taxon>
        <taxon>Insecta</taxon>
        <taxon>Pterygota</taxon>
        <taxon>Neoptera</taxon>
        <taxon>Endopterygota</taxon>
        <taxon>Lepidoptera</taxon>
        <taxon>Glossata</taxon>
        <taxon>Ditrysia</taxon>
        <taxon>Papilionoidea</taxon>
        <taxon>Papilionidae</taxon>
        <taxon>Papilioninae</taxon>
        <taxon>Papilio</taxon>
    </lineage>
</organism>
<dbReference type="SUPFAM" id="SSF48726">
    <property type="entry name" value="Immunoglobulin"/>
    <property type="match status" value="1"/>
</dbReference>
<proteinExistence type="predicted"/>
<keyword evidence="2" id="KW-1185">Reference proteome</keyword>